<dbReference type="GeneID" id="30953897"/>
<evidence type="ECO:0000256" key="1">
    <source>
        <dbReference type="SAM" id="MobiDB-lite"/>
    </source>
</evidence>
<evidence type="ECO:0000313" key="2">
    <source>
        <dbReference type="EMBL" id="KYN96772.1"/>
    </source>
</evidence>
<dbReference type="RefSeq" id="XP_019970366.1">
    <property type="nucleotide sequence ID" value="XM_020114997.1"/>
</dbReference>
<accession>A0A151LCU1</accession>
<proteinExistence type="predicted"/>
<dbReference type="KEGG" id="prei:PRSY57_1142000"/>
<feature type="compositionally biased region" description="Acidic residues" evidence="1">
    <location>
        <begin position="152"/>
        <end position="161"/>
    </location>
</feature>
<dbReference type="VEuPathDB" id="PlasmoDB:PRCDC_1142000"/>
<name>A0A151LCU1_PLARE</name>
<organism evidence="2 3">
    <name type="scientific">Plasmodium reichenowi</name>
    <dbReference type="NCBI Taxonomy" id="5854"/>
    <lineage>
        <taxon>Eukaryota</taxon>
        <taxon>Sar</taxon>
        <taxon>Alveolata</taxon>
        <taxon>Apicomplexa</taxon>
        <taxon>Aconoidasida</taxon>
        <taxon>Haemosporida</taxon>
        <taxon>Plasmodiidae</taxon>
        <taxon>Plasmodium</taxon>
        <taxon>Plasmodium (Laverania)</taxon>
    </lineage>
</organism>
<feature type="compositionally biased region" description="Low complexity" evidence="1">
    <location>
        <begin position="53"/>
        <end position="68"/>
    </location>
</feature>
<evidence type="ECO:0000313" key="3">
    <source>
        <dbReference type="Proteomes" id="UP000076359"/>
    </source>
</evidence>
<dbReference type="EMBL" id="LVLA01000012">
    <property type="protein sequence ID" value="KYN96772.1"/>
    <property type="molecule type" value="Genomic_DNA"/>
</dbReference>
<feature type="compositionally biased region" description="Polar residues" evidence="1">
    <location>
        <begin position="283"/>
        <end position="297"/>
    </location>
</feature>
<sequence>MHDLIIYPYEKQNEYIYQERDNLINEDHIKYDENDEVNRNGISYKINIYDNNNNNNNVDDNNNNNNVDDNNDDHNDHNSDKDNIASQFIHTCIKENIIDDEKYDSFQKREDITNIKKNSLDFNTINEKIFNINIKIKEPKVKTTNDIHVDYNDDNNDDNNDDSNISIRTNPKHTSHHNDTSDDSSYSSIDDIKHILKKSKIKNLQQNKKKYICNYISQHKKRIKEKKSNLIKKKKINKQDNYLTTNFLKINQKTKENIKRASAASIILENNFNSDHIDEDEQNSSYDENLNYHTNDF</sequence>
<reference evidence="2 3" key="1">
    <citation type="journal article" date="2016" name="Nat. Commun.">
        <title>Genomes of cryptic chimpanzee Plasmodium species reveal key evolutionary events leading to human malaria.</title>
        <authorList>
            <person name="Sundararaman S.A."/>
            <person name="Plenderleith L.J."/>
            <person name="Liu W."/>
            <person name="Loy D.E."/>
            <person name="Learn G.H."/>
            <person name="Li Y."/>
            <person name="Shaw K.S."/>
            <person name="Ayouba A."/>
            <person name="Peeters M."/>
            <person name="Speede S."/>
            <person name="Shaw G.M."/>
            <person name="Bushman F.D."/>
            <person name="Brisson D."/>
            <person name="Rayner J.C."/>
            <person name="Sharp P.M."/>
            <person name="Hahn B.H."/>
        </authorList>
    </citation>
    <scope>NUCLEOTIDE SEQUENCE [LARGE SCALE GENOMIC DNA]</scope>
    <source>
        <strain evidence="2 3">SY57</strain>
    </source>
</reference>
<feature type="region of interest" description="Disordered" evidence="1">
    <location>
        <begin position="151"/>
        <end position="187"/>
    </location>
</feature>
<protein>
    <submittedName>
        <fullName evidence="2">Uncharacterized protein</fullName>
    </submittedName>
</protein>
<feature type="region of interest" description="Disordered" evidence="1">
    <location>
        <begin position="277"/>
        <end position="297"/>
    </location>
</feature>
<feature type="region of interest" description="Disordered" evidence="1">
    <location>
        <begin position="53"/>
        <end position="82"/>
    </location>
</feature>
<dbReference type="VEuPathDB" id="PlasmoDB:PRG01_1141000"/>
<dbReference type="Proteomes" id="UP000076359">
    <property type="component" value="Chromosome 11"/>
</dbReference>
<feature type="compositionally biased region" description="Basic and acidic residues" evidence="1">
    <location>
        <begin position="72"/>
        <end position="82"/>
    </location>
</feature>
<dbReference type="AlphaFoldDB" id="A0A151LCU1"/>
<gene>
    <name evidence="2" type="ORF">PRSY57_1142000</name>
</gene>
<comment type="caution">
    <text evidence="2">The sequence shown here is derived from an EMBL/GenBank/DDBJ whole genome shotgun (WGS) entry which is preliminary data.</text>
</comment>